<keyword evidence="10" id="KW-0963">Cytoplasm</keyword>
<dbReference type="HAMAP" id="MF_00572">
    <property type="entry name" value="LeuA_type2"/>
    <property type="match status" value="1"/>
</dbReference>
<organism evidence="12 13">
    <name type="scientific">Candidatus Gallacutalibacter pullicola</name>
    <dbReference type="NCBI Taxonomy" id="2840830"/>
    <lineage>
        <taxon>Bacteria</taxon>
        <taxon>Bacillati</taxon>
        <taxon>Bacillota</taxon>
        <taxon>Clostridia</taxon>
        <taxon>Eubacteriales</taxon>
        <taxon>Candidatus Gallacutalibacter</taxon>
    </lineage>
</organism>
<dbReference type="Pfam" id="PF00682">
    <property type="entry name" value="HMGL-like"/>
    <property type="match status" value="1"/>
</dbReference>
<comment type="subunit">
    <text evidence="10">Homodimer.</text>
</comment>
<keyword evidence="12" id="KW-0012">Acyltransferase</keyword>
<keyword evidence="8 10" id="KW-0479">Metal-binding</keyword>
<dbReference type="PANTHER" id="PTHR46911:SF1">
    <property type="entry name" value="2-ISOPROPYLMALATE SYNTHASE"/>
    <property type="match status" value="1"/>
</dbReference>
<proteinExistence type="inferred from homology"/>
<dbReference type="Pfam" id="PF08502">
    <property type="entry name" value="LeuA_dimer"/>
    <property type="match status" value="1"/>
</dbReference>
<comment type="pathway">
    <text evidence="2 10">Amino-acid biosynthesis; L-leucine biosynthesis; L-leucine from 3-methyl-2-oxobutanoate: step 1/4.</text>
</comment>
<comment type="subcellular location">
    <subcellularLocation>
        <location evidence="10">Cytoplasm</location>
    </subcellularLocation>
</comment>
<comment type="caution">
    <text evidence="12">The sequence shown here is derived from an EMBL/GenBank/DDBJ whole genome shotgun (WGS) entry which is preliminary data.</text>
</comment>
<accession>A0A9D1J0R9</accession>
<dbReference type="Pfam" id="PF22615">
    <property type="entry name" value="IPMS_D2"/>
    <property type="match status" value="1"/>
</dbReference>
<dbReference type="PANTHER" id="PTHR46911">
    <property type="match status" value="1"/>
</dbReference>
<dbReference type="InterPro" id="IPR039371">
    <property type="entry name" value="LeuA_N_DRE-TIM"/>
</dbReference>
<dbReference type="EMBL" id="DVHF01000033">
    <property type="protein sequence ID" value="HIR56528.1"/>
    <property type="molecule type" value="Genomic_DNA"/>
</dbReference>
<dbReference type="PROSITE" id="PS50991">
    <property type="entry name" value="PYR_CT"/>
    <property type="match status" value="1"/>
</dbReference>
<dbReference type="GO" id="GO:0009098">
    <property type="term" value="P:L-leucine biosynthetic process"/>
    <property type="evidence" value="ECO:0007669"/>
    <property type="project" value="UniProtKB-UniRule"/>
</dbReference>
<evidence type="ECO:0000256" key="3">
    <source>
        <dbReference type="ARBA" id="ARBA00009767"/>
    </source>
</evidence>
<dbReference type="InterPro" id="IPR000891">
    <property type="entry name" value="PYR_CT"/>
</dbReference>
<feature type="region of interest" description="Regulatory domain" evidence="10">
    <location>
        <begin position="441"/>
        <end position="564"/>
    </location>
</feature>
<dbReference type="EC" id="2.3.3.13" evidence="4 10"/>
<dbReference type="InterPro" id="IPR054692">
    <property type="entry name" value="LeuA-like_post-cat"/>
</dbReference>
<dbReference type="GO" id="GO:0005737">
    <property type="term" value="C:cytoplasm"/>
    <property type="evidence" value="ECO:0007669"/>
    <property type="project" value="UniProtKB-SubCell"/>
</dbReference>
<dbReference type="Gene3D" id="3.20.20.70">
    <property type="entry name" value="Aldolase class I"/>
    <property type="match status" value="1"/>
</dbReference>
<dbReference type="InterPro" id="IPR013785">
    <property type="entry name" value="Aldolase_TIM"/>
</dbReference>
<dbReference type="GO" id="GO:0003852">
    <property type="term" value="F:2-isopropylmalate synthase activity"/>
    <property type="evidence" value="ECO:0007669"/>
    <property type="project" value="UniProtKB-UniRule"/>
</dbReference>
<sequence length="564" mass="62649">MYEGCKKYIPFAPVNLPDRTWPDKVITKAPVWCSVDLRDGNQALVNPMNLEEKLLFFKTLVEIGFKEIEVGFPSASETEYEILRTLIDQDLIPDDVTIQVLVQARPHLIKKTFEAIRGAKNVIMHFYNSTSTLQRKVVFHTDMQGVIDIAVEGARLIRQLTEEEVARSGMNIRYEYSPESFSGTEMDNAVLICDRVLEELGATPENKVILNLPNTVEGSTPNCHADQIEYFCRHLKGRDSAIISLHAHNDRGCGVAATELGLMAGAERVEGTLFGNGERTGNADILVIAMNMYSQGVDPELDFSNINKIRDIYEQCTKMKVHERHPYAGELVFTAFSGSHQDAIKKGFDYMAESGTQYWEVPYLPIDPADVGRQYEPIIRINSQSGKGGAAFIMQQMFGYNMPKAMHPEFGRVVKAACDAAGRELQPKEILELFENEYLKVRAPYTLKRYKLYEENATDGSEVAVHFEGVISNGEKESAISGVGNGPIDAFFTALSAVGITGYHFVSYHEHALSTGADSKALSYIELKTPDDQTVFGVGLDGNISLSSIKGILCAINRSRRAAK</sequence>
<keyword evidence="9 10" id="KW-0100">Branched-chain amino acid biosynthesis</keyword>
<dbReference type="GO" id="GO:0000287">
    <property type="term" value="F:magnesium ion binding"/>
    <property type="evidence" value="ECO:0007669"/>
    <property type="project" value="UniProtKB-UniRule"/>
</dbReference>
<evidence type="ECO:0000313" key="12">
    <source>
        <dbReference type="EMBL" id="HIR56528.1"/>
    </source>
</evidence>
<dbReference type="Gene3D" id="3.30.160.270">
    <property type="match status" value="1"/>
</dbReference>
<reference evidence="12" key="1">
    <citation type="submission" date="2020-10" db="EMBL/GenBank/DDBJ databases">
        <authorList>
            <person name="Gilroy R."/>
        </authorList>
    </citation>
    <scope>NUCLEOTIDE SEQUENCE</scope>
    <source>
        <strain evidence="12">ChiSjej1B19-7085</strain>
    </source>
</reference>
<dbReference type="InterPro" id="IPR036230">
    <property type="entry name" value="LeuA_allosteric_dom_sf"/>
</dbReference>
<dbReference type="NCBIfam" id="NF002991">
    <property type="entry name" value="PRK03739.1"/>
    <property type="match status" value="1"/>
</dbReference>
<evidence type="ECO:0000256" key="9">
    <source>
        <dbReference type="ARBA" id="ARBA00023304"/>
    </source>
</evidence>
<comment type="catalytic activity">
    <reaction evidence="1 10">
        <text>3-methyl-2-oxobutanoate + acetyl-CoA + H2O = (2S)-2-isopropylmalate + CoA + H(+)</text>
        <dbReference type="Rhea" id="RHEA:21524"/>
        <dbReference type="ChEBI" id="CHEBI:1178"/>
        <dbReference type="ChEBI" id="CHEBI:11851"/>
        <dbReference type="ChEBI" id="CHEBI:15377"/>
        <dbReference type="ChEBI" id="CHEBI:15378"/>
        <dbReference type="ChEBI" id="CHEBI:57287"/>
        <dbReference type="ChEBI" id="CHEBI:57288"/>
        <dbReference type="EC" id="2.3.3.13"/>
    </reaction>
</comment>
<feature type="domain" description="Pyruvate carboxyltransferase" evidence="11">
    <location>
        <begin position="30"/>
        <end position="307"/>
    </location>
</feature>
<dbReference type="PROSITE" id="PS00815">
    <property type="entry name" value="AIPM_HOMOCIT_SYNTH_1"/>
    <property type="match status" value="1"/>
</dbReference>
<evidence type="ECO:0000256" key="2">
    <source>
        <dbReference type="ARBA" id="ARBA00004689"/>
    </source>
</evidence>
<comment type="cofactor">
    <cofactor evidence="10">
        <name>Mg(2+)</name>
        <dbReference type="ChEBI" id="CHEBI:18420"/>
    </cofactor>
</comment>
<dbReference type="NCBIfam" id="TIGR00970">
    <property type="entry name" value="leuA_yeast"/>
    <property type="match status" value="1"/>
</dbReference>
<feature type="binding site" evidence="10">
    <location>
        <position position="246"/>
    </location>
    <ligand>
        <name>Mg(2+)</name>
        <dbReference type="ChEBI" id="CHEBI:18420"/>
    </ligand>
</feature>
<evidence type="ECO:0000256" key="6">
    <source>
        <dbReference type="ARBA" id="ARBA00022605"/>
    </source>
</evidence>
<feature type="binding site" evidence="10">
    <location>
        <position position="39"/>
    </location>
    <ligand>
        <name>Mg(2+)</name>
        <dbReference type="ChEBI" id="CHEBI:18420"/>
    </ligand>
</feature>
<comment type="function">
    <text evidence="10">Catalyzes the condensation of the acetyl group of acetyl-CoA with 3-methyl-2-oxobutanoate (2-ketoisovalerate) to form 3-carboxy-3-hydroxy-4-methylpentanoate (2-isopropylmalate).</text>
</comment>
<dbReference type="Proteomes" id="UP000886785">
    <property type="component" value="Unassembled WGS sequence"/>
</dbReference>
<dbReference type="PROSITE" id="PS00816">
    <property type="entry name" value="AIPM_HOMOCIT_SYNTH_2"/>
    <property type="match status" value="1"/>
</dbReference>
<feature type="binding site" evidence="10">
    <location>
        <position position="248"/>
    </location>
    <ligand>
        <name>Mg(2+)</name>
        <dbReference type="ChEBI" id="CHEBI:18420"/>
    </ligand>
</feature>
<protein>
    <recommendedName>
        <fullName evidence="4 10">2-isopropylmalate synthase</fullName>
        <ecNumber evidence="4 10">2.3.3.13</ecNumber>
    </recommendedName>
    <alternativeName>
        <fullName evidence="10">Alpha-IPM synthase</fullName>
    </alternativeName>
    <alternativeName>
        <fullName evidence="10">Alpha-isopropylmalate synthase</fullName>
    </alternativeName>
</protein>
<evidence type="ECO:0000256" key="4">
    <source>
        <dbReference type="ARBA" id="ARBA00012973"/>
    </source>
</evidence>
<name>A0A9D1J0R9_9FIRM</name>
<dbReference type="InterPro" id="IPR005668">
    <property type="entry name" value="IPM_Synthase"/>
</dbReference>
<keyword evidence="7 10" id="KW-0808">Transferase</keyword>
<dbReference type="SMART" id="SM00917">
    <property type="entry name" value="LeuA_dimer"/>
    <property type="match status" value="1"/>
</dbReference>
<keyword evidence="10" id="KW-0460">Magnesium</keyword>
<gene>
    <name evidence="10 12" type="primary">leuA</name>
    <name evidence="12" type="ORF">IAA54_02585</name>
</gene>
<dbReference type="SUPFAM" id="SSF89000">
    <property type="entry name" value="post-HMGL domain-like"/>
    <property type="match status" value="1"/>
</dbReference>
<evidence type="ECO:0000256" key="5">
    <source>
        <dbReference type="ARBA" id="ARBA00022430"/>
    </source>
</evidence>
<evidence type="ECO:0000313" key="13">
    <source>
        <dbReference type="Proteomes" id="UP000886785"/>
    </source>
</evidence>
<dbReference type="AlphaFoldDB" id="A0A9D1J0R9"/>
<keyword evidence="6 10" id="KW-0028">Amino-acid biosynthesis</keyword>
<feature type="binding site" evidence="10">
    <location>
        <position position="282"/>
    </location>
    <ligand>
        <name>Mg(2+)</name>
        <dbReference type="ChEBI" id="CHEBI:18420"/>
    </ligand>
</feature>
<comment type="similarity">
    <text evidence="3 10">Belongs to the alpha-IPM synthase/homocitrate synthase family. LeuA type 2 subfamily.</text>
</comment>
<dbReference type="SUPFAM" id="SSF110921">
    <property type="entry name" value="2-isopropylmalate synthase LeuA, allosteric (dimerisation) domain"/>
    <property type="match status" value="1"/>
</dbReference>
<dbReference type="SUPFAM" id="SSF51569">
    <property type="entry name" value="Aldolase"/>
    <property type="match status" value="1"/>
</dbReference>
<dbReference type="InterPro" id="IPR002034">
    <property type="entry name" value="AIPM/Hcit_synth_CS"/>
</dbReference>
<dbReference type="InterPro" id="IPR013709">
    <property type="entry name" value="2-isopropylmalate_synth_dimer"/>
</dbReference>
<dbReference type="GO" id="GO:0003985">
    <property type="term" value="F:acetyl-CoA C-acetyltransferase activity"/>
    <property type="evidence" value="ECO:0007669"/>
    <property type="project" value="UniProtKB-UniRule"/>
</dbReference>
<evidence type="ECO:0000256" key="1">
    <source>
        <dbReference type="ARBA" id="ARBA00000064"/>
    </source>
</evidence>
<evidence type="ECO:0000256" key="8">
    <source>
        <dbReference type="ARBA" id="ARBA00022723"/>
    </source>
</evidence>
<evidence type="ECO:0000256" key="7">
    <source>
        <dbReference type="ARBA" id="ARBA00022679"/>
    </source>
</evidence>
<keyword evidence="5 10" id="KW-0432">Leucine biosynthesis</keyword>
<evidence type="ECO:0000259" key="11">
    <source>
        <dbReference type="PROSITE" id="PS50991"/>
    </source>
</evidence>
<evidence type="ECO:0000256" key="10">
    <source>
        <dbReference type="HAMAP-Rule" id="MF_00572"/>
    </source>
</evidence>
<reference evidence="12" key="2">
    <citation type="journal article" date="2021" name="PeerJ">
        <title>Extensive microbial diversity within the chicken gut microbiome revealed by metagenomics and culture.</title>
        <authorList>
            <person name="Gilroy R."/>
            <person name="Ravi A."/>
            <person name="Getino M."/>
            <person name="Pursley I."/>
            <person name="Horton D.L."/>
            <person name="Alikhan N.F."/>
            <person name="Baker D."/>
            <person name="Gharbi K."/>
            <person name="Hall N."/>
            <person name="Watson M."/>
            <person name="Adriaenssens E.M."/>
            <person name="Foster-Nyarko E."/>
            <person name="Jarju S."/>
            <person name="Secka A."/>
            <person name="Antonio M."/>
            <person name="Oren A."/>
            <person name="Chaudhuri R.R."/>
            <person name="La Ragione R."/>
            <person name="Hildebrand F."/>
            <person name="Pallen M.J."/>
        </authorList>
    </citation>
    <scope>NUCLEOTIDE SEQUENCE</scope>
    <source>
        <strain evidence="12">ChiSjej1B19-7085</strain>
    </source>
</reference>
<dbReference type="CDD" id="cd07942">
    <property type="entry name" value="DRE_TIM_LeuA"/>
    <property type="match status" value="1"/>
</dbReference>